<evidence type="ECO:0000313" key="9">
    <source>
        <dbReference type="EMBL" id="MBI1684895.1"/>
    </source>
</evidence>
<dbReference type="SUPFAM" id="SSF52172">
    <property type="entry name" value="CheY-like"/>
    <property type="match status" value="1"/>
</dbReference>
<dbReference type="InterPro" id="IPR004358">
    <property type="entry name" value="Sig_transdc_His_kin-like_C"/>
</dbReference>
<evidence type="ECO:0000259" key="7">
    <source>
        <dbReference type="PROSITE" id="PS50109"/>
    </source>
</evidence>
<dbReference type="EC" id="2.7.13.3" evidence="2"/>
<dbReference type="Proteomes" id="UP000639859">
    <property type="component" value="Unassembled WGS sequence"/>
</dbReference>
<dbReference type="PROSITE" id="PS50109">
    <property type="entry name" value="HIS_KIN"/>
    <property type="match status" value="1"/>
</dbReference>
<dbReference type="RefSeq" id="WP_198576806.1">
    <property type="nucleotide sequence ID" value="NZ_JADWOX010000009.1"/>
</dbReference>
<dbReference type="PANTHER" id="PTHR43065">
    <property type="entry name" value="SENSOR HISTIDINE KINASE"/>
    <property type="match status" value="1"/>
</dbReference>
<dbReference type="InterPro" id="IPR003018">
    <property type="entry name" value="GAF"/>
</dbReference>
<evidence type="ECO:0000313" key="10">
    <source>
        <dbReference type="Proteomes" id="UP000639859"/>
    </source>
</evidence>
<dbReference type="SUPFAM" id="SSF55874">
    <property type="entry name" value="ATPase domain of HSP90 chaperone/DNA topoisomerase II/histidine kinase"/>
    <property type="match status" value="1"/>
</dbReference>
<dbReference type="InterPro" id="IPR036097">
    <property type="entry name" value="HisK_dim/P_sf"/>
</dbReference>
<dbReference type="Pfam" id="PF00512">
    <property type="entry name" value="HisKA"/>
    <property type="match status" value="1"/>
</dbReference>
<dbReference type="Pfam" id="PF00072">
    <property type="entry name" value="Response_reg"/>
    <property type="match status" value="1"/>
</dbReference>
<reference evidence="9 10" key="1">
    <citation type="submission" date="2020-11" db="EMBL/GenBank/DDBJ databases">
        <title>genome sequence of strain KACC 18849.</title>
        <authorList>
            <person name="Gao J."/>
            <person name="Zhang X."/>
        </authorList>
    </citation>
    <scope>NUCLEOTIDE SEQUENCE [LARGE SCALE GENOMIC DNA]</scope>
    <source>
        <strain evidence="9 10">KACC 18849</strain>
    </source>
</reference>
<dbReference type="Pfam" id="PF02518">
    <property type="entry name" value="HATPase_c"/>
    <property type="match status" value="1"/>
</dbReference>
<comment type="catalytic activity">
    <reaction evidence="1">
        <text>ATP + protein L-histidine = ADP + protein N-phospho-L-histidine.</text>
        <dbReference type="EC" id="2.7.13.3"/>
    </reaction>
</comment>
<dbReference type="Gene3D" id="3.30.450.40">
    <property type="match status" value="1"/>
</dbReference>
<feature type="modified residue" description="4-aspartylphosphate" evidence="6">
    <location>
        <position position="531"/>
    </location>
</feature>
<dbReference type="PRINTS" id="PR00344">
    <property type="entry name" value="BCTRLSENSOR"/>
</dbReference>
<organism evidence="9 10">
    <name type="scientific">Caulobacter hibisci</name>
    <dbReference type="NCBI Taxonomy" id="2035993"/>
    <lineage>
        <taxon>Bacteria</taxon>
        <taxon>Pseudomonadati</taxon>
        <taxon>Pseudomonadota</taxon>
        <taxon>Alphaproteobacteria</taxon>
        <taxon>Caulobacterales</taxon>
        <taxon>Caulobacteraceae</taxon>
        <taxon>Caulobacter</taxon>
    </lineage>
</organism>
<evidence type="ECO:0000256" key="3">
    <source>
        <dbReference type="ARBA" id="ARBA00022553"/>
    </source>
</evidence>
<dbReference type="SMART" id="SM00388">
    <property type="entry name" value="HisKA"/>
    <property type="match status" value="1"/>
</dbReference>
<sequence length="598" mass="64278">MTEATLLRQQDVLAKFGEMALRSENLDDILTEACRLVGEALGTDLAKVMEIQADGLTLLVRAGVGWNPGVVGHLTVEAVKGSSEGYALNTGEPVMSVDIDHETRFEYADFIKDHGVKCIVSVIILGAEGKGPFGILQVDSRTPGHFVARDTKFLRGYANLIAAAVDRLQVGQKMRAAQAELRISESALRKANETLEERVAERTHAFEAEHGHRELAEEKLRQSQKMEAIGQLTGGIAHDFNNLLTGITGSLDLIRRRMDAGRTQDIARFMDAASTSAQRAAALTHRLLAFARRQSLDAKPSDVNALIAGMDDMLRRTLGEQVRFEVVLGAGLWPALTDANQLENAILNLTLNARDAMPEGGRLRIETTNTQMHASQSLVGEEVTPGPYIVVCVSDTGTGMTPEVVAKAFDPFFSTKAPGQGTGLGLSMIYGFAKQSGGHVRIDSAVGAGTTVKLYLPRANSAERLIGDVAEAATPQGRGENVLVVEDDPTVRLLIVEVLTELGYVGHVAADSREALPVLRSDQRIDLMGSDVGLPGLNGRKLADLARDIRPGLKVLFVTGYAESAAVRGDFLAPGMDLLTKPFTLDALGAKIREMIES</sequence>
<gene>
    <name evidence="9" type="ORF">I4Q42_14575</name>
</gene>
<dbReference type="InterPro" id="IPR005467">
    <property type="entry name" value="His_kinase_dom"/>
</dbReference>
<evidence type="ECO:0000256" key="1">
    <source>
        <dbReference type="ARBA" id="ARBA00000085"/>
    </source>
</evidence>
<dbReference type="CDD" id="cd18161">
    <property type="entry name" value="REC_hyHK_blue-like"/>
    <property type="match status" value="1"/>
</dbReference>
<dbReference type="InterPro" id="IPR029016">
    <property type="entry name" value="GAF-like_dom_sf"/>
</dbReference>
<dbReference type="SMART" id="SM00387">
    <property type="entry name" value="HATPase_c"/>
    <property type="match status" value="1"/>
</dbReference>
<evidence type="ECO:0000256" key="2">
    <source>
        <dbReference type="ARBA" id="ARBA00012438"/>
    </source>
</evidence>
<protein>
    <recommendedName>
        <fullName evidence="2">histidine kinase</fullName>
        <ecNumber evidence="2">2.7.13.3</ecNumber>
    </recommendedName>
</protein>
<evidence type="ECO:0000256" key="4">
    <source>
        <dbReference type="ARBA" id="ARBA00022679"/>
    </source>
</evidence>
<dbReference type="Pfam" id="PF01590">
    <property type="entry name" value="GAF"/>
    <property type="match status" value="1"/>
</dbReference>
<dbReference type="Gene3D" id="3.40.50.2300">
    <property type="match status" value="1"/>
</dbReference>
<name>A0ABS0SZ36_9CAUL</name>
<evidence type="ECO:0000256" key="5">
    <source>
        <dbReference type="ARBA" id="ARBA00022777"/>
    </source>
</evidence>
<accession>A0ABS0SZ36</accession>
<proteinExistence type="predicted"/>
<feature type="domain" description="Histidine kinase" evidence="7">
    <location>
        <begin position="235"/>
        <end position="460"/>
    </location>
</feature>
<dbReference type="CDD" id="cd00082">
    <property type="entry name" value="HisKA"/>
    <property type="match status" value="1"/>
</dbReference>
<dbReference type="InterPro" id="IPR011006">
    <property type="entry name" value="CheY-like_superfamily"/>
</dbReference>
<evidence type="ECO:0000259" key="8">
    <source>
        <dbReference type="PROSITE" id="PS50110"/>
    </source>
</evidence>
<dbReference type="Gene3D" id="3.30.565.10">
    <property type="entry name" value="Histidine kinase-like ATPase, C-terminal domain"/>
    <property type="match status" value="1"/>
</dbReference>
<keyword evidence="5" id="KW-0418">Kinase</keyword>
<dbReference type="SMART" id="SM00065">
    <property type="entry name" value="GAF"/>
    <property type="match status" value="1"/>
</dbReference>
<feature type="domain" description="Response regulatory" evidence="8">
    <location>
        <begin position="481"/>
        <end position="596"/>
    </location>
</feature>
<dbReference type="InterPro" id="IPR003594">
    <property type="entry name" value="HATPase_dom"/>
</dbReference>
<comment type="caution">
    <text evidence="9">The sequence shown here is derived from an EMBL/GenBank/DDBJ whole genome shotgun (WGS) entry which is preliminary data.</text>
</comment>
<keyword evidence="4" id="KW-0808">Transferase</keyword>
<dbReference type="PROSITE" id="PS50110">
    <property type="entry name" value="RESPONSE_REGULATORY"/>
    <property type="match status" value="1"/>
</dbReference>
<dbReference type="SUPFAM" id="SSF47384">
    <property type="entry name" value="Homodimeric domain of signal transducing histidine kinase"/>
    <property type="match status" value="1"/>
</dbReference>
<dbReference type="SMART" id="SM00448">
    <property type="entry name" value="REC"/>
    <property type="match status" value="1"/>
</dbReference>
<dbReference type="Gene3D" id="1.10.287.130">
    <property type="match status" value="1"/>
</dbReference>
<dbReference type="PANTHER" id="PTHR43065:SF42">
    <property type="entry name" value="TWO-COMPONENT SENSOR PPRA"/>
    <property type="match status" value="1"/>
</dbReference>
<evidence type="ECO:0000256" key="6">
    <source>
        <dbReference type="PROSITE-ProRule" id="PRU00169"/>
    </source>
</evidence>
<dbReference type="InterPro" id="IPR003661">
    <property type="entry name" value="HisK_dim/P_dom"/>
</dbReference>
<dbReference type="SUPFAM" id="SSF55781">
    <property type="entry name" value="GAF domain-like"/>
    <property type="match status" value="1"/>
</dbReference>
<keyword evidence="10" id="KW-1185">Reference proteome</keyword>
<dbReference type="EMBL" id="JADWOX010000009">
    <property type="protein sequence ID" value="MBI1684895.1"/>
    <property type="molecule type" value="Genomic_DNA"/>
</dbReference>
<keyword evidence="3 6" id="KW-0597">Phosphoprotein</keyword>
<dbReference type="InterPro" id="IPR001789">
    <property type="entry name" value="Sig_transdc_resp-reg_receiver"/>
</dbReference>
<dbReference type="InterPro" id="IPR036890">
    <property type="entry name" value="HATPase_C_sf"/>
</dbReference>